<dbReference type="PROSITE" id="PS51699">
    <property type="entry name" value="SEA_DG"/>
    <property type="match status" value="2"/>
</dbReference>
<feature type="compositionally biased region" description="Acidic residues" evidence="25">
    <location>
        <begin position="466"/>
        <end position="491"/>
    </location>
</feature>
<keyword evidence="6" id="KW-1003">Cell membrane</keyword>
<dbReference type="Gene3D" id="2.60.40.10">
    <property type="entry name" value="Immunoglobulins"/>
    <property type="match status" value="3"/>
</dbReference>
<gene>
    <name evidence="30 31 32" type="primary">LOC108735390</name>
</gene>
<dbReference type="OrthoDB" id="5990676at2759"/>
<evidence type="ECO:0000256" key="19">
    <source>
        <dbReference type="ARBA" id="ARBA00023567"/>
    </source>
</evidence>
<dbReference type="InterPro" id="IPR030398">
    <property type="entry name" value="SEA_DG_dom"/>
</dbReference>
<evidence type="ECO:0000313" key="30">
    <source>
        <dbReference type="RefSeq" id="XP_025830241.1"/>
    </source>
</evidence>
<name>A0A7F5R3L6_AGRPL</name>
<dbReference type="RefSeq" id="XP_025830242.1">
    <property type="nucleotide sequence ID" value="XM_025974457.1"/>
</dbReference>
<evidence type="ECO:0000256" key="3">
    <source>
        <dbReference type="ARBA" id="ARBA00004245"/>
    </source>
</evidence>
<evidence type="ECO:0000256" key="17">
    <source>
        <dbReference type="ARBA" id="ARBA00023242"/>
    </source>
</evidence>
<dbReference type="InterPro" id="IPR041631">
    <property type="entry name" value="Alpha_DG1_N2"/>
</dbReference>
<evidence type="ECO:0000256" key="18">
    <source>
        <dbReference type="ARBA" id="ARBA00023257"/>
    </source>
</evidence>
<dbReference type="SUPFAM" id="SSF111006">
    <property type="entry name" value="Dystroglycan, domain 2"/>
    <property type="match status" value="1"/>
</dbReference>
<dbReference type="RefSeq" id="XP_025830243.1">
    <property type="nucleotide sequence ID" value="XM_025974458.1"/>
</dbReference>
<evidence type="ECO:0000256" key="13">
    <source>
        <dbReference type="ARBA" id="ARBA00023018"/>
    </source>
</evidence>
<dbReference type="GO" id="GO:0045211">
    <property type="term" value="C:postsynaptic membrane"/>
    <property type="evidence" value="ECO:0007669"/>
    <property type="project" value="UniProtKB-SubCell"/>
</dbReference>
<feature type="chain" id="PRO_5044657242" description="Dystroglycan 1" evidence="27">
    <location>
        <begin position="23"/>
        <end position="1267"/>
    </location>
</feature>
<reference evidence="30 31" key="1">
    <citation type="submission" date="2025-04" db="UniProtKB">
        <authorList>
            <consortium name="RefSeq"/>
        </authorList>
    </citation>
    <scope>IDENTIFICATION</scope>
    <source>
        <tissue evidence="30 31">Entire body</tissue>
    </source>
</reference>
<evidence type="ECO:0000256" key="25">
    <source>
        <dbReference type="SAM" id="MobiDB-lite"/>
    </source>
</evidence>
<dbReference type="InterPro" id="IPR015919">
    <property type="entry name" value="Cadherin-like_sf"/>
</dbReference>
<evidence type="ECO:0000256" key="10">
    <source>
        <dbReference type="ARBA" id="ARBA00022692"/>
    </source>
</evidence>
<feature type="domain" description="Peptidase S72" evidence="28">
    <location>
        <begin position="764"/>
        <end position="877"/>
    </location>
</feature>
<feature type="compositionally biased region" description="Polar residues" evidence="25">
    <location>
        <begin position="450"/>
        <end position="459"/>
    </location>
</feature>
<evidence type="ECO:0000313" key="31">
    <source>
        <dbReference type="RefSeq" id="XP_025830242.1"/>
    </source>
</evidence>
<dbReference type="GO" id="GO:0016011">
    <property type="term" value="C:dystroglycan complex"/>
    <property type="evidence" value="ECO:0007669"/>
    <property type="project" value="TreeGrafter"/>
</dbReference>
<feature type="transmembrane region" description="Helical" evidence="26">
    <location>
        <begin position="1136"/>
        <end position="1162"/>
    </location>
</feature>
<feature type="compositionally biased region" description="Acidic residues" evidence="25">
    <location>
        <begin position="311"/>
        <end position="332"/>
    </location>
</feature>
<evidence type="ECO:0000256" key="14">
    <source>
        <dbReference type="ARBA" id="ARBA00023157"/>
    </source>
</evidence>
<dbReference type="InterPro" id="IPR008465">
    <property type="entry name" value="DAG1_C"/>
</dbReference>
<dbReference type="GO" id="GO:0002009">
    <property type="term" value="P:morphogenesis of an epithelium"/>
    <property type="evidence" value="ECO:0007669"/>
    <property type="project" value="TreeGrafter"/>
</dbReference>
<keyword evidence="8" id="KW-0964">Secreted</keyword>
<dbReference type="Pfam" id="PF18424">
    <property type="entry name" value="a_DG1_N2"/>
    <property type="match status" value="1"/>
</dbReference>
<evidence type="ECO:0000256" key="12">
    <source>
        <dbReference type="ARBA" id="ARBA00022989"/>
    </source>
</evidence>
<feature type="compositionally biased region" description="Low complexity" evidence="25">
    <location>
        <begin position="521"/>
        <end position="547"/>
    </location>
</feature>
<keyword evidence="15" id="KW-0325">Glycoprotein</keyword>
<evidence type="ECO:0000256" key="2">
    <source>
        <dbReference type="ARBA" id="ARBA00004239"/>
    </source>
</evidence>
<feature type="region of interest" description="Disordered" evidence="25">
    <location>
        <begin position="1193"/>
        <end position="1267"/>
    </location>
</feature>
<feature type="compositionally biased region" description="Low complexity" evidence="25">
    <location>
        <begin position="499"/>
        <end position="513"/>
    </location>
</feature>
<protein>
    <recommendedName>
        <fullName evidence="21">Dystroglycan 1</fullName>
    </recommendedName>
    <alternativeName>
        <fullName evidence="23">Dystroglycan</fullName>
    </alternativeName>
    <alternativeName>
        <fullName evidence="22">Dystrophin-associated glycoprotein 1</fullName>
    </alternativeName>
</protein>
<dbReference type="AlphaFoldDB" id="A0A7F5R3L6"/>
<keyword evidence="13" id="KW-0770">Synapse</keyword>
<feature type="region of interest" description="Disordered" evidence="25">
    <location>
        <begin position="302"/>
        <end position="547"/>
    </location>
</feature>
<dbReference type="PANTHER" id="PTHR21559:SF21">
    <property type="entry name" value="DYSTROGLYCAN 1"/>
    <property type="match status" value="1"/>
</dbReference>
<dbReference type="InterPro" id="IPR027468">
    <property type="entry name" value="Alpha-dystroglycan_domain_2"/>
</dbReference>
<dbReference type="Pfam" id="PF05454">
    <property type="entry name" value="DAG1"/>
    <property type="match status" value="2"/>
</dbReference>
<evidence type="ECO:0000256" key="6">
    <source>
        <dbReference type="ARBA" id="ARBA00022475"/>
    </source>
</evidence>
<keyword evidence="12 26" id="KW-1133">Transmembrane helix</keyword>
<evidence type="ECO:0000256" key="8">
    <source>
        <dbReference type="ARBA" id="ARBA00022525"/>
    </source>
</evidence>
<comment type="function">
    <text evidence="20">Transmembrane protein that plays important roles in connecting the extracellular matrix to the cytoskeleton. Acts as a cell adhesion receptor in both muscle and non-muscle tissues. Receptor for both DMD and UTRN and, through these interactions, scaffolds axin to the cytoskeleton. Also functions in cell adhesion-mediated signaling and implicated in cell polarity.</text>
</comment>
<feature type="compositionally biased region" description="Low complexity" evidence="25">
    <location>
        <begin position="429"/>
        <end position="439"/>
    </location>
</feature>
<evidence type="ECO:0000256" key="1">
    <source>
        <dbReference type="ARBA" id="ARBA00004135"/>
    </source>
</evidence>
<keyword evidence="29" id="KW-1185">Reference proteome</keyword>
<dbReference type="GO" id="GO:0005654">
    <property type="term" value="C:nucleoplasm"/>
    <property type="evidence" value="ECO:0007669"/>
    <property type="project" value="UniProtKB-SubCell"/>
</dbReference>
<dbReference type="InterPro" id="IPR013783">
    <property type="entry name" value="Ig-like_fold"/>
</dbReference>
<feature type="signal peptide" evidence="27">
    <location>
        <begin position="1"/>
        <end position="22"/>
    </location>
</feature>
<keyword evidence="9" id="KW-0597">Phosphoprotein</keyword>
<feature type="compositionally biased region" description="Polar residues" evidence="25">
    <location>
        <begin position="409"/>
        <end position="422"/>
    </location>
</feature>
<feature type="compositionally biased region" description="Pro residues" evidence="25">
    <location>
        <begin position="1253"/>
        <end position="1267"/>
    </location>
</feature>
<evidence type="ECO:0000256" key="9">
    <source>
        <dbReference type="ARBA" id="ARBA00022553"/>
    </source>
</evidence>
<dbReference type="GO" id="GO:0042383">
    <property type="term" value="C:sarcolemma"/>
    <property type="evidence" value="ECO:0007669"/>
    <property type="project" value="UniProtKB-SubCell"/>
</dbReference>
<evidence type="ECO:0000256" key="16">
    <source>
        <dbReference type="ARBA" id="ARBA00023212"/>
    </source>
</evidence>
<evidence type="ECO:0000256" key="24">
    <source>
        <dbReference type="ARBA" id="ARBA00034100"/>
    </source>
</evidence>
<dbReference type="GO" id="GO:0007411">
    <property type="term" value="P:axon guidance"/>
    <property type="evidence" value="ECO:0007669"/>
    <property type="project" value="TreeGrafter"/>
</dbReference>
<dbReference type="Proteomes" id="UP000192223">
    <property type="component" value="Unplaced"/>
</dbReference>
<evidence type="ECO:0000256" key="5">
    <source>
        <dbReference type="ARBA" id="ARBA00004642"/>
    </source>
</evidence>
<proteinExistence type="predicted"/>
<evidence type="ECO:0000256" key="27">
    <source>
        <dbReference type="SAM" id="SignalP"/>
    </source>
</evidence>
<dbReference type="SUPFAM" id="SSF49313">
    <property type="entry name" value="Cadherin-like"/>
    <property type="match status" value="3"/>
</dbReference>
<evidence type="ECO:0000256" key="23">
    <source>
        <dbReference type="ARBA" id="ARBA00031034"/>
    </source>
</evidence>
<evidence type="ECO:0000313" key="32">
    <source>
        <dbReference type="RefSeq" id="XP_025830243.1"/>
    </source>
</evidence>
<dbReference type="SMART" id="SM00736">
    <property type="entry name" value="CADG"/>
    <property type="match status" value="3"/>
</dbReference>
<evidence type="ECO:0000256" key="11">
    <source>
        <dbReference type="ARBA" id="ARBA00022729"/>
    </source>
</evidence>
<evidence type="ECO:0000256" key="22">
    <source>
        <dbReference type="ARBA" id="ARBA00030092"/>
    </source>
</evidence>
<keyword evidence="11 27" id="KW-0732">Signal</keyword>
<dbReference type="GO" id="GO:0021675">
    <property type="term" value="P:nerve development"/>
    <property type="evidence" value="ECO:0007669"/>
    <property type="project" value="TreeGrafter"/>
</dbReference>
<dbReference type="PANTHER" id="PTHR21559">
    <property type="entry name" value="DYSTROGLYCAN-RELATED"/>
    <property type="match status" value="1"/>
</dbReference>
<evidence type="ECO:0000256" key="26">
    <source>
        <dbReference type="SAM" id="Phobius"/>
    </source>
</evidence>
<feature type="domain" description="Peptidase S72" evidence="28">
    <location>
        <begin position="998"/>
        <end position="1107"/>
    </location>
</feature>
<feature type="compositionally biased region" description="Basic and acidic residues" evidence="25">
    <location>
        <begin position="333"/>
        <end position="342"/>
    </location>
</feature>
<evidence type="ECO:0000259" key="28">
    <source>
        <dbReference type="PROSITE" id="PS51699"/>
    </source>
</evidence>
<comment type="function">
    <text evidence="19">The dystroglycan complex is involved in a number of processes including laminin and basement membrane assembly, sarcolemmal stability, cell survival, peripheral nerve myelination, nodal structure, cell migration, and epithelial polarization.</text>
</comment>
<dbReference type="GO" id="GO:0005509">
    <property type="term" value="F:calcium ion binding"/>
    <property type="evidence" value="ECO:0007669"/>
    <property type="project" value="InterPro"/>
</dbReference>
<evidence type="ECO:0000256" key="20">
    <source>
        <dbReference type="ARBA" id="ARBA00024991"/>
    </source>
</evidence>
<keyword evidence="7" id="KW-0963">Cytoplasm</keyword>
<evidence type="ECO:0000256" key="7">
    <source>
        <dbReference type="ARBA" id="ARBA00022490"/>
    </source>
</evidence>
<dbReference type="KEGG" id="apln:108735390"/>
<keyword evidence="10 26" id="KW-0812">Transmembrane</keyword>
<evidence type="ECO:0000256" key="15">
    <source>
        <dbReference type="ARBA" id="ARBA00023180"/>
    </source>
</evidence>
<organism evidence="29 31">
    <name type="scientific">Agrilus planipennis</name>
    <name type="common">Emerald ash borer</name>
    <name type="synonym">Agrilus marcopoli</name>
    <dbReference type="NCBI Taxonomy" id="224129"/>
    <lineage>
        <taxon>Eukaryota</taxon>
        <taxon>Metazoa</taxon>
        <taxon>Ecdysozoa</taxon>
        <taxon>Arthropoda</taxon>
        <taxon>Hexapoda</taxon>
        <taxon>Insecta</taxon>
        <taxon>Pterygota</taxon>
        <taxon>Neoptera</taxon>
        <taxon>Endopterygota</taxon>
        <taxon>Coleoptera</taxon>
        <taxon>Polyphaga</taxon>
        <taxon>Elateriformia</taxon>
        <taxon>Buprestoidea</taxon>
        <taxon>Buprestidae</taxon>
        <taxon>Agrilinae</taxon>
        <taxon>Agrilus</taxon>
    </lineage>
</organism>
<keyword evidence="18" id="KW-0628">Postsynaptic cell membrane</keyword>
<dbReference type="GeneID" id="108735390"/>
<dbReference type="InterPro" id="IPR006644">
    <property type="entry name" value="Cadg"/>
</dbReference>
<dbReference type="GO" id="GO:0005576">
    <property type="term" value="C:extracellular region"/>
    <property type="evidence" value="ECO:0007669"/>
    <property type="project" value="UniProtKB-SubCell"/>
</dbReference>
<dbReference type="GO" id="GO:0043236">
    <property type="term" value="F:laminin binding"/>
    <property type="evidence" value="ECO:0007669"/>
    <property type="project" value="TreeGrafter"/>
</dbReference>
<keyword evidence="26" id="KW-0472">Membrane</keyword>
<evidence type="ECO:0000256" key="4">
    <source>
        <dbReference type="ARBA" id="ARBA00004251"/>
    </source>
</evidence>
<accession>A0A7F5R3L6</accession>
<sequence length="1267" mass="142031">MSSSLKVLSVLLVVLSTSFIIAEDEDFAFDVSDDFEIEFPDDETLQSQFDLNDMVATVGHIFHFAIPTNAFDQKVDKYEAKSSNGAVLPSWLMFEKSSGVFWGIPLQNDVETLYISVHGVQPKETKPIQFKITVKESQGIPSSHLKKCSEDETITLLTLVIDKSLSSIKPKQRVMAINNIAKFFGLPYSAFSLTEDRSNGESGKPVVLLEHDSSRKQKSKLTTLIQVPVGCDGRVWLHVVPLVHQLKKQVKDGTISNVMKLPATDWKIINKTPPPVIRQKRYIDETGETLVTTSLKGKHERVALGPAGSGDYEDYEYDYDGDDYDDTEGGEEEGGRDAEHSVTKLPSQSSTTVSVVETETHPHRHHHGETRPVEEEEPEIRVVKVPTLAEPSPTSPVTRKSEDHGPSEHTISWQPTERSSTTRMEHTSEATTTSTTATSPIYVSEEITDNEQPITQRTNIYRPIDVPDEEEEDYGDDYEDSTDDADYDENVTEVPTNPPNKITPKTEPTSVETTRMETTRAETPSPSSSSSSEASNTNPQPEVTQFEPEVTPTFTTTVQESSVIPIYKVPFVESTVFTNTTTPTPSTEYTTSPSRTTIVFDDLTTNNDNLTTTSKHSTQRHTLVTQQASSTSAATTVSSTITSTVPTTETTMIEVRNYPPTIQNRLNSIAVTAGKVFEYVIPENTFIDVEDGNNLRLELLDHEGNMVGKNSWCQYNPRERKIYGLPIEEDVSGWEYILKATDSEGASVSDHLKIRVQHHKSRRAVNHEFSLHVFVEKKYEFPHTIDWALRVLRGLGTLYSLGNLSDITVRRIEHNKEPMVLTWTNDSLPKDFCPKAEILNLFSILTSNDRGDPSKALSLSLAPEIRVKKVAHKLIGICESQPPAPSEPTNFPPILRNAVDHINASVGELLVYRVPDDTFYDPEDVEGRNLRMFLLTSDRKPLPPDNWLQFDSKNREFYGIPLPKNVGRTEYTLICEDSGGLTAPDSLVVAVHQPARVNYNMEFSMTVETDYETFATSPNMQRKFIEKLRDLFEDRDTNNIHLTSISKGSTIVSWYNKSLPVTHCPKDEIRRLEAVLIYSDRSINSRVYDIMRPEFSVSRINFQPLAACKTRPIVAPTPEVILPPDDSSAQESHEEYLVTFIVPAVIIAVMLLLAGIAACILYRRRRSGKMNVEEDGRQSYGNKGIPVIFQEELEEKPDPGTKAPIILKDEKPPLAPPEYSKSGSLKMNDDSEPYHPPPPFTRTQDNGKQSRPKPTPTYRKPPPYVPP</sequence>
<evidence type="ECO:0000313" key="29">
    <source>
        <dbReference type="Proteomes" id="UP000192223"/>
    </source>
</evidence>
<dbReference type="RefSeq" id="XP_025830241.1">
    <property type="nucleotide sequence ID" value="XM_025974456.1"/>
</dbReference>
<evidence type="ECO:0000256" key="21">
    <source>
        <dbReference type="ARBA" id="ARBA00026224"/>
    </source>
</evidence>
<keyword evidence="17" id="KW-0539">Nucleus</keyword>
<dbReference type="Gene3D" id="3.30.70.1040">
    <property type="entry name" value="Dystroglycan, domain 2"/>
    <property type="match status" value="1"/>
</dbReference>
<keyword evidence="16" id="KW-0206">Cytoskeleton</keyword>
<dbReference type="GO" id="GO:0005856">
    <property type="term" value="C:cytoskeleton"/>
    <property type="evidence" value="ECO:0007669"/>
    <property type="project" value="UniProtKB-SubCell"/>
</dbReference>
<keyword evidence="14" id="KW-1015">Disulfide bond</keyword>
<comment type="subcellular location">
    <subcellularLocation>
        <location evidence="1">Cell membrane</location>
        <location evidence="1">Sarcolemma</location>
    </subcellularLocation>
    <subcellularLocation>
        <location evidence="4">Cell membrane</location>
        <topology evidence="4">Single-pass type I membrane protein</topology>
    </subcellularLocation>
    <subcellularLocation>
        <location evidence="3">Cytoplasm</location>
        <location evidence="3">Cytoskeleton</location>
    </subcellularLocation>
    <subcellularLocation>
        <location evidence="5">Nucleus</location>
        <location evidence="5">Nucleoplasm</location>
    </subcellularLocation>
    <subcellularLocation>
        <location evidence="24">Postsynaptic cell membrane</location>
    </subcellularLocation>
    <subcellularLocation>
        <location evidence="2">Secreted</location>
        <location evidence="2">Extracellular space</location>
    </subcellularLocation>
</comment>